<evidence type="ECO:0000313" key="3">
    <source>
        <dbReference type="Proteomes" id="UP000074294"/>
    </source>
</evidence>
<dbReference type="EMBL" id="LQMQ01000050">
    <property type="protein sequence ID" value="KUO39995.1"/>
    <property type="molecule type" value="Genomic_DNA"/>
</dbReference>
<dbReference type="SMART" id="SM00849">
    <property type="entry name" value="Lactamase_B"/>
    <property type="match status" value="1"/>
</dbReference>
<dbReference type="STRING" id="1776334.APZ16_06890"/>
<comment type="caution">
    <text evidence="2">The sequence shown here is derived from an EMBL/GenBank/DDBJ whole genome shotgun (WGS) entry which is preliminary data.</text>
</comment>
<protein>
    <recommendedName>
        <fullName evidence="1">Metallo-beta-lactamase domain-containing protein</fullName>
    </recommendedName>
</protein>
<dbReference type="Gene3D" id="3.60.15.10">
    <property type="entry name" value="Ribonuclease Z/Hydroxyacylglutathione hydrolase-like"/>
    <property type="match status" value="1"/>
</dbReference>
<dbReference type="AlphaFoldDB" id="A0A147JU10"/>
<evidence type="ECO:0000313" key="2">
    <source>
        <dbReference type="EMBL" id="KUO39995.1"/>
    </source>
</evidence>
<reference evidence="2 3" key="1">
    <citation type="journal article" date="2016" name="Nat. Microbiol.">
        <title>Genomic inference of the metabolism of cosmopolitan subsurface Archaea, Hadesarchaea.</title>
        <authorList>
            <person name="Baker B.J."/>
            <person name="Saw J.H."/>
            <person name="Lind A.E."/>
            <person name="Lazar C.S."/>
            <person name="Hinrichs K.-U."/>
            <person name="Teske A.P."/>
            <person name="Ettema T.J."/>
        </authorList>
    </citation>
    <scope>NUCLEOTIDE SEQUENCE [LARGE SCALE GENOMIC DNA]</scope>
</reference>
<feature type="domain" description="Metallo-beta-lactamase" evidence="1">
    <location>
        <begin position="79"/>
        <end position="272"/>
    </location>
</feature>
<dbReference type="Pfam" id="PF00753">
    <property type="entry name" value="Lactamase_B"/>
    <property type="match status" value="1"/>
</dbReference>
<accession>A0A147JU10</accession>
<sequence>MSTRIISRSGSKHTLLLKSGIAILILATLLLVSSPALAQAKPAKVLEIKVHQEPGGVTRFEEYVTLSPELGAPPGSFYKVNVYAIGAREGIVLVDCGVESLYPDLMREIDKRFPNRPLLAVLLTHGHADHAGAGHYFLEAGVPVYASAADAYLIQMGMNFPGVPSDFSYTGYTPTGLLYGGETLFGLKVIPTPGHTYGSLSFLDTKGRVLFSGDTTLAYAEDDQGPLDLTYELEYMTMLATDKDSLQLQMNSLNLLLDLVNQGTVKAILPGHNKAYHGKDVIPFLQHSIDLVAQALSLN</sequence>
<name>A0A147JU10_HADYE</name>
<organism evidence="2 3">
    <name type="scientific">Hadarchaeum yellowstonense</name>
    <dbReference type="NCBI Taxonomy" id="1776334"/>
    <lineage>
        <taxon>Archaea</taxon>
        <taxon>Methanobacteriati</taxon>
        <taxon>Candidatus Hadarchaeota</taxon>
        <taxon>Candidatus Hadarchaeia</taxon>
        <taxon>Candidatus Hadarchaeales</taxon>
        <taxon>Candidatus Hadarchaeaceae</taxon>
        <taxon>Candidatus Hadarchaeum</taxon>
    </lineage>
</organism>
<gene>
    <name evidence="2" type="ORF">APZ16_06890</name>
</gene>
<dbReference type="Proteomes" id="UP000074294">
    <property type="component" value="Unassembled WGS sequence"/>
</dbReference>
<dbReference type="PANTHER" id="PTHR42951">
    <property type="entry name" value="METALLO-BETA-LACTAMASE DOMAIN-CONTAINING"/>
    <property type="match status" value="1"/>
</dbReference>
<dbReference type="SUPFAM" id="SSF56281">
    <property type="entry name" value="Metallo-hydrolase/oxidoreductase"/>
    <property type="match status" value="1"/>
</dbReference>
<evidence type="ECO:0000259" key="1">
    <source>
        <dbReference type="SMART" id="SM00849"/>
    </source>
</evidence>
<dbReference type="InterPro" id="IPR036866">
    <property type="entry name" value="RibonucZ/Hydroxyglut_hydro"/>
</dbReference>
<dbReference type="InterPro" id="IPR001279">
    <property type="entry name" value="Metallo-B-lactamas"/>
</dbReference>
<proteinExistence type="predicted"/>
<dbReference type="InterPro" id="IPR050855">
    <property type="entry name" value="NDM-1-like"/>
</dbReference>